<name>A0A841RF31_9SPIO</name>
<comment type="caution">
    <text evidence="2">The sequence shown here is derived from an EMBL/GenBank/DDBJ whole genome shotgun (WGS) entry which is preliminary data.</text>
</comment>
<dbReference type="Pfam" id="PF01381">
    <property type="entry name" value="HTH_3"/>
    <property type="match status" value="1"/>
</dbReference>
<reference evidence="2 3" key="1">
    <citation type="submission" date="2020-08" db="EMBL/GenBank/DDBJ databases">
        <title>Genomic Encyclopedia of Type Strains, Phase IV (KMG-IV): sequencing the most valuable type-strain genomes for metagenomic binning, comparative biology and taxonomic classification.</title>
        <authorList>
            <person name="Goeker M."/>
        </authorList>
    </citation>
    <scope>NUCLEOTIDE SEQUENCE [LARGE SCALE GENOMIC DNA]</scope>
    <source>
        <strain evidence="2 3">DSM 2461</strain>
    </source>
</reference>
<dbReference type="SMART" id="SM00530">
    <property type="entry name" value="HTH_XRE"/>
    <property type="match status" value="1"/>
</dbReference>
<dbReference type="GO" id="GO:0003677">
    <property type="term" value="F:DNA binding"/>
    <property type="evidence" value="ECO:0007669"/>
    <property type="project" value="UniProtKB-KW"/>
</dbReference>
<evidence type="ECO:0000313" key="2">
    <source>
        <dbReference type="EMBL" id="MBB6482685.1"/>
    </source>
</evidence>
<dbReference type="InterPro" id="IPR010982">
    <property type="entry name" value="Lambda_DNA-bd_dom_sf"/>
</dbReference>
<dbReference type="PROSITE" id="PS50943">
    <property type="entry name" value="HTH_CROC1"/>
    <property type="match status" value="1"/>
</dbReference>
<dbReference type="Proteomes" id="UP000587760">
    <property type="component" value="Unassembled WGS sequence"/>
</dbReference>
<organism evidence="2 3">
    <name type="scientific">Spirochaeta isovalerica</name>
    <dbReference type="NCBI Taxonomy" id="150"/>
    <lineage>
        <taxon>Bacteria</taxon>
        <taxon>Pseudomonadati</taxon>
        <taxon>Spirochaetota</taxon>
        <taxon>Spirochaetia</taxon>
        <taxon>Spirochaetales</taxon>
        <taxon>Spirochaetaceae</taxon>
        <taxon>Spirochaeta</taxon>
    </lineage>
</organism>
<dbReference type="Gene3D" id="1.10.260.40">
    <property type="entry name" value="lambda repressor-like DNA-binding domains"/>
    <property type="match status" value="1"/>
</dbReference>
<dbReference type="InterPro" id="IPR001387">
    <property type="entry name" value="Cro/C1-type_HTH"/>
</dbReference>
<gene>
    <name evidence="2" type="ORF">HNR50_004390</name>
</gene>
<dbReference type="RefSeq" id="WP_184748921.1">
    <property type="nucleotide sequence ID" value="NZ_JACHGJ010000016.1"/>
</dbReference>
<protein>
    <submittedName>
        <fullName evidence="2">DNA-binding XRE family transcriptional regulator</fullName>
    </submittedName>
</protein>
<dbReference type="EMBL" id="JACHGJ010000016">
    <property type="protein sequence ID" value="MBB6482685.1"/>
    <property type="molecule type" value="Genomic_DNA"/>
</dbReference>
<feature type="domain" description="HTH cro/C1-type" evidence="1">
    <location>
        <begin position="36"/>
        <end position="94"/>
    </location>
</feature>
<keyword evidence="2" id="KW-0238">DNA-binding</keyword>
<sequence length="99" mass="11489">MDRVDFSDFKKEALSDAEVREEYEKLKPIYELRKQLIALRKDAGLTQEELAEKLHTKKSNISRLESANSKSSPRLSTIEEYAHAMGYEVKIDFIPSVQR</sequence>
<evidence type="ECO:0000313" key="3">
    <source>
        <dbReference type="Proteomes" id="UP000587760"/>
    </source>
</evidence>
<keyword evidence="3" id="KW-1185">Reference proteome</keyword>
<accession>A0A841RF31</accession>
<evidence type="ECO:0000259" key="1">
    <source>
        <dbReference type="PROSITE" id="PS50943"/>
    </source>
</evidence>
<dbReference type="SUPFAM" id="SSF47413">
    <property type="entry name" value="lambda repressor-like DNA-binding domains"/>
    <property type="match status" value="1"/>
</dbReference>
<dbReference type="CDD" id="cd00093">
    <property type="entry name" value="HTH_XRE"/>
    <property type="match status" value="1"/>
</dbReference>
<dbReference type="AlphaFoldDB" id="A0A841RF31"/>
<proteinExistence type="predicted"/>